<dbReference type="SMART" id="SM00054">
    <property type="entry name" value="EFh"/>
    <property type="match status" value="4"/>
</dbReference>
<dbReference type="GO" id="GO:0003735">
    <property type="term" value="F:structural constituent of ribosome"/>
    <property type="evidence" value="ECO:0007669"/>
    <property type="project" value="InterPro"/>
</dbReference>
<dbReference type="PROSITE" id="PS50222">
    <property type="entry name" value="EF_HAND_2"/>
    <property type="match status" value="3"/>
</dbReference>
<dbReference type="CDD" id="cd00051">
    <property type="entry name" value="EFh"/>
    <property type="match status" value="2"/>
</dbReference>
<dbReference type="InterPro" id="IPR011992">
    <property type="entry name" value="EF-hand-dom_pair"/>
</dbReference>
<evidence type="ECO:0000256" key="3">
    <source>
        <dbReference type="ARBA" id="ARBA00022837"/>
    </source>
</evidence>
<feature type="domain" description="EF-hand" evidence="5">
    <location>
        <begin position="161"/>
        <end position="196"/>
    </location>
</feature>
<dbReference type="InterPro" id="IPR018247">
    <property type="entry name" value="EF_Hand_1_Ca_BS"/>
</dbReference>
<evidence type="ECO:0000256" key="4">
    <source>
        <dbReference type="SAM" id="MobiDB-lite"/>
    </source>
</evidence>
<protein>
    <submittedName>
        <fullName evidence="6">Calcium-binding EF-hand family protein</fullName>
    </submittedName>
</protein>
<evidence type="ECO:0000313" key="6">
    <source>
        <dbReference type="EMBL" id="KAF5725848.1"/>
    </source>
</evidence>
<accession>A0A7J7BVJ2</accession>
<reference evidence="6 7" key="1">
    <citation type="journal article" date="2020" name="Nat. Commun.">
        <title>Genome of Tripterygium wilfordii and identification of cytochrome P450 involved in triptolide biosynthesis.</title>
        <authorList>
            <person name="Tu L."/>
            <person name="Su P."/>
            <person name="Zhang Z."/>
            <person name="Gao L."/>
            <person name="Wang J."/>
            <person name="Hu T."/>
            <person name="Zhou J."/>
            <person name="Zhang Y."/>
            <person name="Zhao Y."/>
            <person name="Liu Y."/>
            <person name="Song Y."/>
            <person name="Tong Y."/>
            <person name="Lu Y."/>
            <person name="Yang J."/>
            <person name="Xu C."/>
            <person name="Jia M."/>
            <person name="Peters R.J."/>
            <person name="Huang L."/>
            <person name="Gao W."/>
        </authorList>
    </citation>
    <scope>NUCLEOTIDE SEQUENCE [LARGE SCALE GENOMIC DNA]</scope>
    <source>
        <strain evidence="7">cv. XIE 37</strain>
        <tissue evidence="6">Leaf</tissue>
    </source>
</reference>
<dbReference type="GO" id="GO:0006412">
    <property type="term" value="P:translation"/>
    <property type="evidence" value="ECO:0007669"/>
    <property type="project" value="InterPro"/>
</dbReference>
<keyword evidence="2" id="KW-0677">Repeat</keyword>
<dbReference type="GO" id="GO:0005509">
    <property type="term" value="F:calcium ion binding"/>
    <property type="evidence" value="ECO:0007669"/>
    <property type="project" value="InterPro"/>
</dbReference>
<dbReference type="FunFam" id="1.10.238.10:FF:000001">
    <property type="entry name" value="Calmodulin 1"/>
    <property type="match status" value="1"/>
</dbReference>
<dbReference type="Proteomes" id="UP000593562">
    <property type="component" value="Unassembled WGS sequence"/>
</dbReference>
<dbReference type="GO" id="GO:0005840">
    <property type="term" value="C:ribosome"/>
    <property type="evidence" value="ECO:0007669"/>
    <property type="project" value="InterPro"/>
</dbReference>
<evidence type="ECO:0000256" key="2">
    <source>
        <dbReference type="ARBA" id="ARBA00022737"/>
    </source>
</evidence>
<comment type="caution">
    <text evidence="6">The sequence shown here is derived from an EMBL/GenBank/DDBJ whole genome shotgun (WGS) entry which is preliminary data.</text>
</comment>
<dbReference type="Gene3D" id="1.10.287.310">
    <property type="match status" value="1"/>
</dbReference>
<feature type="domain" description="EF-hand" evidence="5">
    <location>
        <begin position="125"/>
        <end position="160"/>
    </location>
</feature>
<dbReference type="Gene3D" id="1.10.238.10">
    <property type="entry name" value="EF-hand"/>
    <property type="match status" value="2"/>
</dbReference>
<dbReference type="InParanoid" id="A0A7J7BVJ2"/>
<keyword evidence="7" id="KW-1185">Reference proteome</keyword>
<dbReference type="FunCoup" id="A0A7J7BVJ2">
    <property type="interactions" value="390"/>
</dbReference>
<dbReference type="SUPFAM" id="SSF47473">
    <property type="entry name" value="EF-hand"/>
    <property type="match status" value="1"/>
</dbReference>
<organism evidence="6 7">
    <name type="scientific">Tripterygium wilfordii</name>
    <name type="common">Thunder God vine</name>
    <dbReference type="NCBI Taxonomy" id="458696"/>
    <lineage>
        <taxon>Eukaryota</taxon>
        <taxon>Viridiplantae</taxon>
        <taxon>Streptophyta</taxon>
        <taxon>Embryophyta</taxon>
        <taxon>Tracheophyta</taxon>
        <taxon>Spermatophyta</taxon>
        <taxon>Magnoliopsida</taxon>
        <taxon>eudicotyledons</taxon>
        <taxon>Gunneridae</taxon>
        <taxon>Pentapetalae</taxon>
        <taxon>rosids</taxon>
        <taxon>fabids</taxon>
        <taxon>Celastrales</taxon>
        <taxon>Celastraceae</taxon>
        <taxon>Tripterygium</taxon>
    </lineage>
</organism>
<evidence type="ECO:0000313" key="7">
    <source>
        <dbReference type="Proteomes" id="UP000593562"/>
    </source>
</evidence>
<dbReference type="Pfam" id="PF13499">
    <property type="entry name" value="EF-hand_7"/>
    <property type="match status" value="2"/>
</dbReference>
<gene>
    <name evidence="6" type="ORF">HS088_TW23G00578</name>
</gene>
<keyword evidence="3" id="KW-0106">Calcium</keyword>
<dbReference type="InterPro" id="IPR002048">
    <property type="entry name" value="EF_hand_dom"/>
</dbReference>
<feature type="region of interest" description="Disordered" evidence="4">
    <location>
        <begin position="35"/>
        <end position="55"/>
    </location>
</feature>
<dbReference type="InterPro" id="IPR039647">
    <property type="entry name" value="EF_hand_pair_protein_CML-like"/>
</dbReference>
<dbReference type="EMBL" id="JAAARO010000023">
    <property type="protein sequence ID" value="KAF5725848.1"/>
    <property type="molecule type" value="Genomic_DNA"/>
</dbReference>
<dbReference type="PROSITE" id="PS00018">
    <property type="entry name" value="EF_HAND_1"/>
    <property type="match status" value="2"/>
</dbReference>
<evidence type="ECO:0000256" key="1">
    <source>
        <dbReference type="ARBA" id="ARBA00022723"/>
    </source>
</evidence>
<evidence type="ECO:0000259" key="5">
    <source>
        <dbReference type="PROSITE" id="PS50222"/>
    </source>
</evidence>
<dbReference type="AlphaFoldDB" id="A0A7J7BVJ2"/>
<feature type="compositionally biased region" description="Low complexity" evidence="4">
    <location>
        <begin position="37"/>
        <end position="53"/>
    </location>
</feature>
<proteinExistence type="predicted"/>
<name>A0A7J7BVJ2_TRIWF</name>
<dbReference type="Gene3D" id="6.10.250.3450">
    <property type="match status" value="1"/>
</dbReference>
<sequence length="247" mass="27771">MRYSNKDDYLKLTIIAGMKTALKLNQLGLRRSGPQMATAAANATDSDSDQNSSLPNMEEVEEVFDRYDANGDGKLSMSELGGVLKAMGSSDSPSERQRIMDGIDSDKDEFISLNEFAHLCRTTSDPSQELRDAFDMYDQDGNELISSSELHLVLNRLGLKCSMDDCVEIIRSVDSDGDGNVNFQEFKTMIKVVRLSIPPVFTVISWTQKAALREFYKNNKFMPLDLRPKKTRAIRRRLTKHQNVSAV</sequence>
<feature type="domain" description="EF-hand" evidence="5">
    <location>
        <begin position="55"/>
        <end position="90"/>
    </location>
</feature>
<keyword evidence="1" id="KW-0479">Metal-binding</keyword>
<dbReference type="InterPro" id="IPR036049">
    <property type="entry name" value="Ribosomal_uL29_sf"/>
</dbReference>
<dbReference type="PANTHER" id="PTHR10891">
    <property type="entry name" value="EF-HAND CALCIUM-BINDING DOMAIN CONTAINING PROTEIN"/>
    <property type="match status" value="1"/>
</dbReference>